<evidence type="ECO:0000256" key="1">
    <source>
        <dbReference type="SAM" id="MobiDB-lite"/>
    </source>
</evidence>
<dbReference type="HOGENOM" id="CLU_2810728_0_0_11"/>
<dbReference type="PATRIC" id="fig|1352936.5.peg.1202"/>
<evidence type="ECO:0000313" key="3">
    <source>
        <dbReference type="Proteomes" id="UP000017984"/>
    </source>
</evidence>
<dbReference type="Proteomes" id="UP000017984">
    <property type="component" value="Chromosome"/>
</dbReference>
<evidence type="ECO:0000313" key="2">
    <source>
        <dbReference type="EMBL" id="EST35532.1"/>
    </source>
</evidence>
<comment type="caution">
    <text evidence="2">The sequence shown here is derived from an EMBL/GenBank/DDBJ whole genome shotgun (WGS) entry which is preliminary data.</text>
</comment>
<protein>
    <submittedName>
        <fullName evidence="2">Uncharacterized protein</fullName>
    </submittedName>
</protein>
<organism evidence="2 3">
    <name type="scientific">Streptomyces roseochromogenus subsp. oscitans DS 12.976</name>
    <dbReference type="NCBI Taxonomy" id="1352936"/>
    <lineage>
        <taxon>Bacteria</taxon>
        <taxon>Bacillati</taxon>
        <taxon>Actinomycetota</taxon>
        <taxon>Actinomycetes</taxon>
        <taxon>Kitasatosporales</taxon>
        <taxon>Streptomycetaceae</taxon>
        <taxon>Streptomyces</taxon>
    </lineage>
</organism>
<gene>
    <name evidence="2" type="ORF">M878_05580</name>
</gene>
<dbReference type="AlphaFoldDB" id="V6KTR6"/>
<reference evidence="2 3" key="1">
    <citation type="journal article" date="2014" name="Genome Announc.">
        <title>Draft Genome Sequence of Streptomyces roseochromogenes subsp. oscitans DS 12.976, Producer of the Aminocoumarin Antibiotic Clorobiocin.</title>
        <authorList>
            <person name="Ruckert C."/>
            <person name="Kalinowski J."/>
            <person name="Heide L."/>
            <person name="Apel A.K."/>
        </authorList>
    </citation>
    <scope>NUCLEOTIDE SEQUENCE [LARGE SCALE GENOMIC DNA]</scope>
    <source>
        <strain evidence="2 3">DS 12.976</strain>
    </source>
</reference>
<accession>V6KTR6</accession>
<keyword evidence="3" id="KW-1185">Reference proteome</keyword>
<name>V6KTR6_STRRC</name>
<proteinExistence type="predicted"/>
<dbReference type="EMBL" id="AWQX01000050">
    <property type="protein sequence ID" value="EST35532.1"/>
    <property type="molecule type" value="Genomic_DNA"/>
</dbReference>
<feature type="compositionally biased region" description="Basic and acidic residues" evidence="1">
    <location>
        <begin position="41"/>
        <end position="53"/>
    </location>
</feature>
<feature type="region of interest" description="Disordered" evidence="1">
    <location>
        <begin position="1"/>
        <end position="67"/>
    </location>
</feature>
<sequence length="67" mass="7027">MYSGRFSRGAGSDPAAEAGGVQHRGMDVPTVAHQHLGPARQELRQVDGPEAGRRGVIATPFSASELK</sequence>